<proteinExistence type="predicted"/>
<feature type="region of interest" description="Disordered" evidence="1">
    <location>
        <begin position="66"/>
        <end position="92"/>
    </location>
</feature>
<dbReference type="EMBL" id="BMAW01026082">
    <property type="protein sequence ID" value="GFT95442.1"/>
    <property type="molecule type" value="Genomic_DNA"/>
</dbReference>
<evidence type="ECO:0000313" key="3">
    <source>
        <dbReference type="Proteomes" id="UP000887013"/>
    </source>
</evidence>
<feature type="compositionally biased region" description="Basic and acidic residues" evidence="1">
    <location>
        <begin position="83"/>
        <end position="92"/>
    </location>
</feature>
<name>A0A8X6U9N2_NEPPI</name>
<dbReference type="Proteomes" id="UP000887013">
    <property type="component" value="Unassembled WGS sequence"/>
</dbReference>
<evidence type="ECO:0000256" key="1">
    <source>
        <dbReference type="SAM" id="MobiDB-lite"/>
    </source>
</evidence>
<gene>
    <name evidence="2" type="ORF">NPIL_484351</name>
</gene>
<feature type="non-terminal residue" evidence="2">
    <location>
        <position position="1"/>
    </location>
</feature>
<sequence>MVYETLADGKHYDIANAIRWTFLKTHDVGGTFCMFCGLLYQRHLNPLPMGYEMHVNVDSMRHLDPDDDTSPSCGKIQNGKQAIRTERRKEEKEGKTEEQRYIYFFKWIEQKAKQSEQSLQEWIPKMWPLDVHYGILLGSSVRQLFFDPLYYHSAQLYLNEPTFRVAQVVSAVGYNSMGVVRPSPVPEGAGAGQSWTGQHLHATCRG</sequence>
<protein>
    <submittedName>
        <fullName evidence="2">Uncharacterized protein</fullName>
    </submittedName>
</protein>
<keyword evidence="3" id="KW-1185">Reference proteome</keyword>
<comment type="caution">
    <text evidence="2">The sequence shown here is derived from an EMBL/GenBank/DDBJ whole genome shotgun (WGS) entry which is preliminary data.</text>
</comment>
<dbReference type="AlphaFoldDB" id="A0A8X6U9N2"/>
<accession>A0A8X6U9N2</accession>
<evidence type="ECO:0000313" key="2">
    <source>
        <dbReference type="EMBL" id="GFT95442.1"/>
    </source>
</evidence>
<organism evidence="2 3">
    <name type="scientific">Nephila pilipes</name>
    <name type="common">Giant wood spider</name>
    <name type="synonym">Nephila maculata</name>
    <dbReference type="NCBI Taxonomy" id="299642"/>
    <lineage>
        <taxon>Eukaryota</taxon>
        <taxon>Metazoa</taxon>
        <taxon>Ecdysozoa</taxon>
        <taxon>Arthropoda</taxon>
        <taxon>Chelicerata</taxon>
        <taxon>Arachnida</taxon>
        <taxon>Araneae</taxon>
        <taxon>Araneomorphae</taxon>
        <taxon>Entelegynae</taxon>
        <taxon>Araneoidea</taxon>
        <taxon>Nephilidae</taxon>
        <taxon>Nephila</taxon>
    </lineage>
</organism>
<reference evidence="2" key="1">
    <citation type="submission" date="2020-08" db="EMBL/GenBank/DDBJ databases">
        <title>Multicomponent nature underlies the extraordinary mechanical properties of spider dragline silk.</title>
        <authorList>
            <person name="Kono N."/>
            <person name="Nakamura H."/>
            <person name="Mori M."/>
            <person name="Yoshida Y."/>
            <person name="Ohtoshi R."/>
            <person name="Malay A.D."/>
            <person name="Moran D.A.P."/>
            <person name="Tomita M."/>
            <person name="Numata K."/>
            <person name="Arakawa K."/>
        </authorList>
    </citation>
    <scope>NUCLEOTIDE SEQUENCE</scope>
</reference>